<accession>A0ABU9VIY9</accession>
<sequence length="204" mass="23080">MRKILMLLLVGLVAMIALFVYLFQSNNQVRQITYKTVIGQHQIPEKFVPVYQEAADEYDIPWQLLASVHRVETIFSTMKPMESPVGALGPFQFMPRTWVGWSHPGGDIGELEDDVDYTDPDLIEEHNGYGMDVEGKGKADPFNIIDSAYAAASFLSDHGASEGDLEGALFSYNKSEEYVEEVMSYYDAYQENYELITLPLDDQD</sequence>
<dbReference type="SUPFAM" id="SSF53955">
    <property type="entry name" value="Lysozyme-like"/>
    <property type="match status" value="1"/>
</dbReference>
<keyword evidence="2" id="KW-1185">Reference proteome</keyword>
<protein>
    <submittedName>
        <fullName evidence="1">Lytic transglycosylase domain-containing protein</fullName>
    </submittedName>
</protein>
<dbReference type="InterPro" id="IPR023346">
    <property type="entry name" value="Lysozyme-like_dom_sf"/>
</dbReference>
<gene>
    <name evidence="1" type="ORF">MKY91_11030</name>
</gene>
<reference evidence="1 2" key="1">
    <citation type="submission" date="2024-03" db="EMBL/GenBank/DDBJ databases">
        <title>Bacilli Hybrid Assemblies.</title>
        <authorList>
            <person name="Kovac J."/>
        </authorList>
    </citation>
    <scope>NUCLEOTIDE SEQUENCE [LARGE SCALE GENOMIC DNA]</scope>
    <source>
        <strain evidence="1 2">FSL R7-0666</strain>
    </source>
</reference>
<dbReference type="Gene3D" id="1.10.530.10">
    <property type="match status" value="1"/>
</dbReference>
<organism evidence="1 2">
    <name type="scientific">Alkalicoccobacillus gibsonii</name>
    <dbReference type="NCBI Taxonomy" id="79881"/>
    <lineage>
        <taxon>Bacteria</taxon>
        <taxon>Bacillati</taxon>
        <taxon>Bacillota</taxon>
        <taxon>Bacilli</taxon>
        <taxon>Bacillales</taxon>
        <taxon>Bacillaceae</taxon>
        <taxon>Alkalicoccobacillus</taxon>
    </lineage>
</organism>
<name>A0ABU9VIY9_9BACI</name>
<evidence type="ECO:0000313" key="2">
    <source>
        <dbReference type="Proteomes" id="UP001418796"/>
    </source>
</evidence>
<dbReference type="CDD" id="cd13399">
    <property type="entry name" value="Slt35-like"/>
    <property type="match status" value="1"/>
</dbReference>
<dbReference type="Proteomes" id="UP001418796">
    <property type="component" value="Unassembled WGS sequence"/>
</dbReference>
<dbReference type="EMBL" id="JBCITK010000001">
    <property type="protein sequence ID" value="MEN0643680.1"/>
    <property type="molecule type" value="Genomic_DNA"/>
</dbReference>
<evidence type="ECO:0000313" key="1">
    <source>
        <dbReference type="EMBL" id="MEN0643680.1"/>
    </source>
</evidence>
<proteinExistence type="predicted"/>
<dbReference type="RefSeq" id="WP_343130568.1">
    <property type="nucleotide sequence ID" value="NZ_JBCITK010000001.1"/>
</dbReference>
<comment type="caution">
    <text evidence="1">The sequence shown here is derived from an EMBL/GenBank/DDBJ whole genome shotgun (WGS) entry which is preliminary data.</text>
</comment>